<dbReference type="Pfam" id="PF00015">
    <property type="entry name" value="MCPsignal"/>
    <property type="match status" value="1"/>
</dbReference>
<evidence type="ECO:0000313" key="12">
    <source>
        <dbReference type="EMBL" id="PIM53213.1"/>
    </source>
</evidence>
<dbReference type="EMBL" id="PEOG01000024">
    <property type="protein sequence ID" value="PIM53213.1"/>
    <property type="molecule type" value="Genomic_DNA"/>
</dbReference>
<dbReference type="InterPro" id="IPR051310">
    <property type="entry name" value="MCP_chemotaxis"/>
</dbReference>
<feature type="transmembrane region" description="Helical" evidence="9">
    <location>
        <begin position="276"/>
        <end position="299"/>
    </location>
</feature>
<dbReference type="FunFam" id="1.10.287.950:FF:000001">
    <property type="entry name" value="Methyl-accepting chemotaxis sensory transducer"/>
    <property type="match status" value="1"/>
</dbReference>
<accession>A0A2G9C9X7</accession>
<dbReference type="PANTHER" id="PTHR43531">
    <property type="entry name" value="PROTEIN ICFG"/>
    <property type="match status" value="1"/>
</dbReference>
<feature type="compositionally biased region" description="Low complexity" evidence="8">
    <location>
        <begin position="615"/>
        <end position="626"/>
    </location>
</feature>
<evidence type="ECO:0000256" key="7">
    <source>
        <dbReference type="PROSITE-ProRule" id="PRU00284"/>
    </source>
</evidence>
<dbReference type="SUPFAM" id="SSF103190">
    <property type="entry name" value="Sensory domain-like"/>
    <property type="match status" value="1"/>
</dbReference>
<dbReference type="InterPro" id="IPR003660">
    <property type="entry name" value="HAMP_dom"/>
</dbReference>
<evidence type="ECO:0000313" key="13">
    <source>
        <dbReference type="Proteomes" id="UP000231501"/>
    </source>
</evidence>
<feature type="compositionally biased region" description="Polar residues" evidence="8">
    <location>
        <begin position="627"/>
        <end position="636"/>
    </location>
</feature>
<dbReference type="OrthoDB" id="2489132at2"/>
<evidence type="ECO:0000256" key="6">
    <source>
        <dbReference type="ARBA" id="ARBA00029447"/>
    </source>
</evidence>
<keyword evidence="4 9" id="KW-1133">Transmembrane helix</keyword>
<feature type="domain" description="HAMP" evidence="11">
    <location>
        <begin position="296"/>
        <end position="350"/>
    </location>
</feature>
<keyword evidence="13" id="KW-1185">Reference proteome</keyword>
<dbReference type="SUPFAM" id="SSF58104">
    <property type="entry name" value="Methyl-accepting chemotaxis protein (MCP) signaling domain"/>
    <property type="match status" value="1"/>
</dbReference>
<feature type="transmembrane region" description="Helical" evidence="9">
    <location>
        <begin position="9"/>
        <end position="30"/>
    </location>
</feature>
<dbReference type="Pfam" id="PF02743">
    <property type="entry name" value="dCache_1"/>
    <property type="match status" value="1"/>
</dbReference>
<dbReference type="AlphaFoldDB" id="A0A2G9C9X7"/>
<dbReference type="GO" id="GO:0007165">
    <property type="term" value="P:signal transduction"/>
    <property type="evidence" value="ECO:0007669"/>
    <property type="project" value="UniProtKB-KW"/>
</dbReference>
<dbReference type="Proteomes" id="UP000231501">
    <property type="component" value="Unassembled WGS sequence"/>
</dbReference>
<comment type="caution">
    <text evidence="12">The sequence shown here is derived from an EMBL/GenBank/DDBJ whole genome shotgun (WGS) entry which is preliminary data.</text>
</comment>
<dbReference type="PROSITE" id="PS50885">
    <property type="entry name" value="HAMP"/>
    <property type="match status" value="1"/>
</dbReference>
<name>A0A2G9C9X7_9BURK</name>
<feature type="domain" description="Methyl-accepting transducer" evidence="10">
    <location>
        <begin position="355"/>
        <end position="584"/>
    </location>
</feature>
<evidence type="ECO:0000256" key="8">
    <source>
        <dbReference type="SAM" id="MobiDB-lite"/>
    </source>
</evidence>
<keyword evidence="5 9" id="KW-0472">Membrane</keyword>
<dbReference type="GO" id="GO:0006935">
    <property type="term" value="P:chemotaxis"/>
    <property type="evidence" value="ECO:0007669"/>
    <property type="project" value="InterPro"/>
</dbReference>
<dbReference type="GO" id="GO:0005886">
    <property type="term" value="C:plasma membrane"/>
    <property type="evidence" value="ECO:0007669"/>
    <property type="project" value="UniProtKB-SubCell"/>
</dbReference>
<proteinExistence type="inferred from homology"/>
<dbReference type="CDD" id="cd12912">
    <property type="entry name" value="PDC2_MCP_like"/>
    <property type="match status" value="1"/>
</dbReference>
<dbReference type="PROSITE" id="PS50111">
    <property type="entry name" value="CHEMOTAXIS_TRANSDUC_2"/>
    <property type="match status" value="1"/>
</dbReference>
<dbReference type="PANTHER" id="PTHR43531:SF16">
    <property type="entry name" value="METHYL-ACCEPTING CHEMOTAXIS PROTEIN II"/>
    <property type="match status" value="1"/>
</dbReference>
<feature type="compositionally biased region" description="Low complexity" evidence="8">
    <location>
        <begin position="666"/>
        <end position="684"/>
    </location>
</feature>
<dbReference type="InterPro" id="IPR029151">
    <property type="entry name" value="Sensor-like_sf"/>
</dbReference>
<keyword evidence="3 9" id="KW-0812">Transmembrane</keyword>
<evidence type="ECO:0000259" key="11">
    <source>
        <dbReference type="PROSITE" id="PS50885"/>
    </source>
</evidence>
<dbReference type="SMART" id="SM00304">
    <property type="entry name" value="HAMP"/>
    <property type="match status" value="1"/>
</dbReference>
<dbReference type="InterPro" id="IPR004090">
    <property type="entry name" value="Chemotax_Me-accpt_rcpt"/>
</dbReference>
<dbReference type="InterPro" id="IPR033479">
    <property type="entry name" value="dCache_1"/>
</dbReference>
<dbReference type="Gene3D" id="3.30.450.20">
    <property type="entry name" value="PAS domain"/>
    <property type="match status" value="2"/>
</dbReference>
<evidence type="ECO:0000256" key="4">
    <source>
        <dbReference type="ARBA" id="ARBA00022989"/>
    </source>
</evidence>
<protein>
    <submittedName>
        <fullName evidence="12">Chemotaxis protein</fullName>
    </submittedName>
</protein>
<dbReference type="CDD" id="cd11386">
    <property type="entry name" value="MCP_signal"/>
    <property type="match status" value="1"/>
</dbReference>
<dbReference type="Gene3D" id="1.10.287.950">
    <property type="entry name" value="Methyl-accepting chemotaxis protein"/>
    <property type="match status" value="1"/>
</dbReference>
<keyword evidence="2" id="KW-1003">Cell membrane</keyword>
<dbReference type="PRINTS" id="PR00260">
    <property type="entry name" value="CHEMTRNSDUCR"/>
</dbReference>
<dbReference type="CDD" id="cd06225">
    <property type="entry name" value="HAMP"/>
    <property type="match status" value="1"/>
</dbReference>
<dbReference type="SMART" id="SM00283">
    <property type="entry name" value="MA"/>
    <property type="match status" value="1"/>
</dbReference>
<dbReference type="InterPro" id="IPR004089">
    <property type="entry name" value="MCPsignal_dom"/>
</dbReference>
<feature type="region of interest" description="Disordered" evidence="8">
    <location>
        <begin position="615"/>
        <end position="700"/>
    </location>
</feature>
<evidence type="ECO:0000256" key="5">
    <source>
        <dbReference type="ARBA" id="ARBA00023136"/>
    </source>
</evidence>
<dbReference type="Pfam" id="PF00672">
    <property type="entry name" value="HAMP"/>
    <property type="match status" value="1"/>
</dbReference>
<keyword evidence="7" id="KW-0807">Transducer</keyword>
<evidence type="ECO:0000256" key="1">
    <source>
        <dbReference type="ARBA" id="ARBA00004651"/>
    </source>
</evidence>
<dbReference type="RefSeq" id="WP_099861658.1">
    <property type="nucleotide sequence ID" value="NZ_PEOG01000024.1"/>
</dbReference>
<organism evidence="12 13">
    <name type="scientific">Roseateles chitinivorans</name>
    <dbReference type="NCBI Taxonomy" id="2917965"/>
    <lineage>
        <taxon>Bacteria</taxon>
        <taxon>Pseudomonadati</taxon>
        <taxon>Pseudomonadota</taxon>
        <taxon>Betaproteobacteria</taxon>
        <taxon>Burkholderiales</taxon>
        <taxon>Sphaerotilaceae</taxon>
        <taxon>Roseateles</taxon>
    </lineage>
</organism>
<reference evidence="12 13" key="1">
    <citation type="submission" date="2017-11" db="EMBL/GenBank/DDBJ databases">
        <title>Draft genome sequence of Mitsuaria sp. HWN-4.</title>
        <authorList>
            <person name="Gundlapally S.R."/>
        </authorList>
    </citation>
    <scope>NUCLEOTIDE SEQUENCE [LARGE SCALE GENOMIC DNA]</scope>
    <source>
        <strain evidence="12 13">HWN-4</strain>
    </source>
</reference>
<comment type="similarity">
    <text evidence="6">Belongs to the methyl-accepting chemotaxis (MCP) protein family.</text>
</comment>
<evidence type="ECO:0000259" key="10">
    <source>
        <dbReference type="PROSITE" id="PS50111"/>
    </source>
</evidence>
<gene>
    <name evidence="12" type="ORF">CS062_10795</name>
</gene>
<evidence type="ECO:0000256" key="2">
    <source>
        <dbReference type="ARBA" id="ARBA00022475"/>
    </source>
</evidence>
<dbReference type="CDD" id="cd12913">
    <property type="entry name" value="PDC1_MCP_like"/>
    <property type="match status" value="1"/>
</dbReference>
<dbReference type="GO" id="GO:0004888">
    <property type="term" value="F:transmembrane signaling receptor activity"/>
    <property type="evidence" value="ECO:0007669"/>
    <property type="project" value="InterPro"/>
</dbReference>
<evidence type="ECO:0000256" key="9">
    <source>
        <dbReference type="SAM" id="Phobius"/>
    </source>
</evidence>
<comment type="subcellular location">
    <subcellularLocation>
        <location evidence="1">Cell membrane</location>
        <topology evidence="1">Multi-pass membrane protein</topology>
    </subcellularLocation>
</comment>
<evidence type="ECO:0000256" key="3">
    <source>
        <dbReference type="ARBA" id="ARBA00022692"/>
    </source>
</evidence>
<sequence length="700" mass="71880">MFDSIKTRLISLGVGIVALTLLAITVANYLTVRGHTRQQVSQALDELAAARGDAIRQWVRAQRDIVASLQPAVGAADPVPLLQQAARSGRLEAAYVGFADKKIVFNTPQNLPADYDPTGRPWYTGAASASGTILTAPYMDASKGRLVVTFAAADKTGGSPRAVVATDVFLDDVVATVQAIKPTPGGFAFLMSKDGKIVAHPDAQLALKPATAISEQLTPQALATALDPQAGWAEARVAGDAFLISGTPIADTDWQLFVAAKEDEALASLGALLRTAVITALVMMAIAALAMTGTISAMLRGVDRVRAALDDISAGDGDLTQRLPAGGRDEVGRIASSFNLFAEKIQRILLDVRAASNSITTASSEIAIGSQDLSQRTEETASNLQQAASSMEELTATVRQTADAAQTANQLASSASSAAARGGEVVGQVVSTMDEINASSKKINDIIGVIDGIAFQTNILALNAAVEAARAGEQGRGFAVVASEVRSLAQRSAEAAKEIKALIGASVTSVEAGSRLVQAAGASMNDIVHSVQRVTDIIGEITAASTEQSAGIAQVNDAVVQLDRMTQQNAALVEESAAAAESLKDQAHRLTEIVSVFRLGQETMEGVKRAAPAQAAARAPAARPAPSVTSLPSASTVPGAVAKTASPQPAPMKTVRPGANGAAHGAVKPPASKPTAAAPAVATPAPRPAPAADDGDWETF</sequence>